<feature type="compositionally biased region" description="Basic and acidic residues" evidence="7">
    <location>
        <begin position="294"/>
        <end position="310"/>
    </location>
</feature>
<comment type="caution">
    <text evidence="9">The sequence shown here is derived from an EMBL/GenBank/DDBJ whole genome shotgun (WGS) entry which is preliminary data.</text>
</comment>
<dbReference type="Pfam" id="PF06775">
    <property type="entry name" value="Seipin"/>
    <property type="match status" value="1"/>
</dbReference>
<evidence type="ECO:0008006" key="11">
    <source>
        <dbReference type="Google" id="ProtNLM"/>
    </source>
</evidence>
<dbReference type="OrthoDB" id="3990054at2759"/>
<keyword evidence="5" id="KW-0443">Lipid metabolism</keyword>
<dbReference type="GO" id="GO:0140042">
    <property type="term" value="P:lipid droplet formation"/>
    <property type="evidence" value="ECO:0007669"/>
    <property type="project" value="UniProtKB-ARBA"/>
</dbReference>
<dbReference type="Proteomes" id="UP000284842">
    <property type="component" value="Unassembled WGS sequence"/>
</dbReference>
<evidence type="ECO:0000256" key="5">
    <source>
        <dbReference type="ARBA" id="ARBA00023098"/>
    </source>
</evidence>
<dbReference type="AlphaFoldDB" id="A0A409V8T7"/>
<dbReference type="InParanoid" id="A0A409V8T7"/>
<evidence type="ECO:0000256" key="1">
    <source>
        <dbReference type="ARBA" id="ARBA00004477"/>
    </source>
</evidence>
<dbReference type="STRING" id="181874.A0A409V8T7"/>
<reference evidence="9 10" key="1">
    <citation type="journal article" date="2018" name="Evol. Lett.">
        <title>Horizontal gene cluster transfer increased hallucinogenic mushroom diversity.</title>
        <authorList>
            <person name="Reynolds H.T."/>
            <person name="Vijayakumar V."/>
            <person name="Gluck-Thaler E."/>
            <person name="Korotkin H.B."/>
            <person name="Matheny P.B."/>
            <person name="Slot J.C."/>
        </authorList>
    </citation>
    <scope>NUCLEOTIDE SEQUENCE [LARGE SCALE GENOMIC DNA]</scope>
    <source>
        <strain evidence="9 10">2629</strain>
    </source>
</reference>
<protein>
    <recommendedName>
        <fullName evidence="11">Seipin</fullName>
    </recommendedName>
</protein>
<dbReference type="GO" id="GO:0005789">
    <property type="term" value="C:endoplasmic reticulum membrane"/>
    <property type="evidence" value="ECO:0007669"/>
    <property type="project" value="UniProtKB-SubCell"/>
</dbReference>
<proteinExistence type="predicted"/>
<sequence length="330" mass="36335">MSSTVTNSGDDEASYKPVNPQANYFHSLLSRAVSALRPYAPQLIPLLICAIFIPFVILVSISAGWFVWTSLSVSWEISLHLQYGDGTSPYAQFELPRLIPQQKYDISVGINVPITDANLALGNFMTSLRLETLSNKTVAHVRRAAIATAPSYSLPFFLKSRSTNIKVPLLQSFSSSASQLVGSVEVGRRDHWRTVGTGEGRELSVISASLRGLAVPHGIRGLAIRFPLTASIVAAGLFFVILSTMLAGCILPLVVPQRDDVETFAKYEPTWRNQRKSIRSSSVTRRASRSGTRSTEREVKSEPDDIKIEESESSDSPTLRRRLSRPKLDT</sequence>
<evidence type="ECO:0000256" key="7">
    <source>
        <dbReference type="SAM" id="MobiDB-lite"/>
    </source>
</evidence>
<evidence type="ECO:0000256" key="2">
    <source>
        <dbReference type="ARBA" id="ARBA00022692"/>
    </source>
</evidence>
<dbReference type="InterPro" id="IPR009617">
    <property type="entry name" value="Seipin"/>
</dbReference>
<evidence type="ECO:0000256" key="6">
    <source>
        <dbReference type="ARBA" id="ARBA00023136"/>
    </source>
</evidence>
<evidence type="ECO:0000313" key="9">
    <source>
        <dbReference type="EMBL" id="PPQ63011.1"/>
    </source>
</evidence>
<feature type="transmembrane region" description="Helical" evidence="8">
    <location>
        <begin position="228"/>
        <end position="255"/>
    </location>
</feature>
<dbReference type="GO" id="GO:0006629">
    <property type="term" value="P:lipid metabolic process"/>
    <property type="evidence" value="ECO:0007669"/>
    <property type="project" value="UniProtKB-KW"/>
</dbReference>
<dbReference type="PANTHER" id="PTHR21212:SF0">
    <property type="entry name" value="SEIPIN"/>
    <property type="match status" value="1"/>
</dbReference>
<keyword evidence="6 8" id="KW-0472">Membrane</keyword>
<keyword evidence="10" id="KW-1185">Reference proteome</keyword>
<keyword evidence="2 8" id="KW-0812">Transmembrane</keyword>
<evidence type="ECO:0000313" key="10">
    <source>
        <dbReference type="Proteomes" id="UP000284842"/>
    </source>
</evidence>
<dbReference type="PANTHER" id="PTHR21212">
    <property type="entry name" value="BERNARDINELLI-SEIP CONGENITAL LIPODYSTROPHY 2 HOMOLOG BSCL2 PROTEIN"/>
    <property type="match status" value="1"/>
</dbReference>
<evidence type="ECO:0000256" key="8">
    <source>
        <dbReference type="SAM" id="Phobius"/>
    </source>
</evidence>
<feature type="compositionally biased region" description="Low complexity" evidence="7">
    <location>
        <begin position="279"/>
        <end position="293"/>
    </location>
</feature>
<comment type="subcellular location">
    <subcellularLocation>
        <location evidence="1">Endoplasmic reticulum membrane</location>
        <topology evidence="1">Multi-pass membrane protein</topology>
    </subcellularLocation>
</comment>
<feature type="compositionally biased region" description="Basic residues" evidence="7">
    <location>
        <begin position="319"/>
        <end position="330"/>
    </location>
</feature>
<feature type="transmembrane region" description="Helical" evidence="8">
    <location>
        <begin position="43"/>
        <end position="68"/>
    </location>
</feature>
<keyword evidence="3" id="KW-0256">Endoplasmic reticulum</keyword>
<evidence type="ECO:0000256" key="4">
    <source>
        <dbReference type="ARBA" id="ARBA00022989"/>
    </source>
</evidence>
<dbReference type="EMBL" id="NHTK01006134">
    <property type="protein sequence ID" value="PPQ63011.1"/>
    <property type="molecule type" value="Genomic_DNA"/>
</dbReference>
<accession>A0A409V8T7</accession>
<keyword evidence="4 8" id="KW-1133">Transmembrane helix</keyword>
<organism evidence="9 10">
    <name type="scientific">Panaeolus cyanescens</name>
    <dbReference type="NCBI Taxonomy" id="181874"/>
    <lineage>
        <taxon>Eukaryota</taxon>
        <taxon>Fungi</taxon>
        <taxon>Dikarya</taxon>
        <taxon>Basidiomycota</taxon>
        <taxon>Agaricomycotina</taxon>
        <taxon>Agaricomycetes</taxon>
        <taxon>Agaricomycetidae</taxon>
        <taxon>Agaricales</taxon>
        <taxon>Agaricineae</taxon>
        <taxon>Galeropsidaceae</taxon>
        <taxon>Panaeolus</taxon>
    </lineage>
</organism>
<name>A0A409V8T7_9AGAR</name>
<dbReference type="CDD" id="cd23995">
    <property type="entry name" value="Seipin_BSCL2_like"/>
    <property type="match status" value="1"/>
</dbReference>
<gene>
    <name evidence="9" type="ORF">CVT24_006117</name>
</gene>
<evidence type="ECO:0000256" key="3">
    <source>
        <dbReference type="ARBA" id="ARBA00022824"/>
    </source>
</evidence>
<feature type="region of interest" description="Disordered" evidence="7">
    <location>
        <begin position="275"/>
        <end position="330"/>
    </location>
</feature>